<dbReference type="AlphaFoldDB" id="A0A511JAL9"/>
<protein>
    <submittedName>
        <fullName evidence="9">AI-2E family transporter</fullName>
    </submittedName>
</protein>
<comment type="similarity">
    <text evidence="2">Belongs to the autoinducer-2 exporter (AI-2E) (TC 2.A.86) family.</text>
</comment>
<dbReference type="PANTHER" id="PTHR21716:SF53">
    <property type="entry name" value="PERMEASE PERM-RELATED"/>
    <property type="match status" value="1"/>
</dbReference>
<dbReference type="GO" id="GO:0005886">
    <property type="term" value="C:plasma membrane"/>
    <property type="evidence" value="ECO:0007669"/>
    <property type="project" value="UniProtKB-SubCell"/>
</dbReference>
<feature type="transmembrane region" description="Helical" evidence="8">
    <location>
        <begin position="30"/>
        <end position="47"/>
    </location>
</feature>
<evidence type="ECO:0000256" key="7">
    <source>
        <dbReference type="ARBA" id="ARBA00023136"/>
    </source>
</evidence>
<organism evidence="9 10">
    <name type="scientific">Cellulomonas composti</name>
    <dbReference type="NCBI Taxonomy" id="266130"/>
    <lineage>
        <taxon>Bacteria</taxon>
        <taxon>Bacillati</taxon>
        <taxon>Actinomycetota</taxon>
        <taxon>Actinomycetes</taxon>
        <taxon>Micrococcales</taxon>
        <taxon>Cellulomonadaceae</taxon>
        <taxon>Cellulomonas</taxon>
    </lineage>
</organism>
<keyword evidence="7 8" id="KW-0472">Membrane</keyword>
<keyword evidence="5 8" id="KW-0812">Transmembrane</keyword>
<evidence type="ECO:0000256" key="5">
    <source>
        <dbReference type="ARBA" id="ARBA00022692"/>
    </source>
</evidence>
<feature type="transmembrane region" description="Helical" evidence="8">
    <location>
        <begin position="7"/>
        <end position="24"/>
    </location>
</feature>
<evidence type="ECO:0000313" key="10">
    <source>
        <dbReference type="Proteomes" id="UP000321720"/>
    </source>
</evidence>
<feature type="transmembrane region" description="Helical" evidence="8">
    <location>
        <begin position="134"/>
        <end position="158"/>
    </location>
</feature>
<feature type="transmembrane region" description="Helical" evidence="8">
    <location>
        <begin position="297"/>
        <end position="323"/>
    </location>
</feature>
<reference evidence="9 10" key="1">
    <citation type="submission" date="2019-07" db="EMBL/GenBank/DDBJ databases">
        <title>Whole genome shotgun sequence of Cellulomonas composti NBRC 100758.</title>
        <authorList>
            <person name="Hosoyama A."/>
            <person name="Uohara A."/>
            <person name="Ohji S."/>
            <person name="Ichikawa N."/>
        </authorList>
    </citation>
    <scope>NUCLEOTIDE SEQUENCE [LARGE SCALE GENOMIC DNA]</scope>
    <source>
        <strain evidence="9 10">NBRC 100758</strain>
    </source>
</reference>
<dbReference type="EMBL" id="BJWG01000006">
    <property type="protein sequence ID" value="GEL95040.1"/>
    <property type="molecule type" value="Genomic_DNA"/>
</dbReference>
<keyword evidence="6 8" id="KW-1133">Transmembrane helix</keyword>
<evidence type="ECO:0000313" key="9">
    <source>
        <dbReference type="EMBL" id="GEL95040.1"/>
    </source>
</evidence>
<feature type="transmembrane region" description="Helical" evidence="8">
    <location>
        <begin position="194"/>
        <end position="216"/>
    </location>
</feature>
<dbReference type="Proteomes" id="UP000321720">
    <property type="component" value="Unassembled WGS sequence"/>
</dbReference>
<feature type="transmembrane region" description="Helical" evidence="8">
    <location>
        <begin position="59"/>
        <end position="85"/>
    </location>
</feature>
<evidence type="ECO:0000256" key="2">
    <source>
        <dbReference type="ARBA" id="ARBA00009773"/>
    </source>
</evidence>
<accession>A0A511JAL9</accession>
<gene>
    <name evidence="9" type="ORF">CCO02nite_16980</name>
</gene>
<dbReference type="Pfam" id="PF01594">
    <property type="entry name" value="AI-2E_transport"/>
    <property type="match status" value="1"/>
</dbReference>
<evidence type="ECO:0000256" key="8">
    <source>
        <dbReference type="SAM" id="Phobius"/>
    </source>
</evidence>
<name>A0A511JAL9_9CELL</name>
<feature type="transmembrane region" description="Helical" evidence="8">
    <location>
        <begin position="222"/>
        <end position="244"/>
    </location>
</feature>
<evidence type="ECO:0000256" key="3">
    <source>
        <dbReference type="ARBA" id="ARBA00022448"/>
    </source>
</evidence>
<sequence length="362" mass="38394">MTSHGYAQRVLLGLAAAVVVLAGIHGARGVLGPLALGAVVTVIVHPIRFPLERRGWPRWAATSTVVVTGWLVVVAIVGLCAYAIAQFASMVVDYRPELQAALDDLMSWLASVGLDSTATDAASRAVDPANLVSFAASLGSSVLAVAGALFVVFAYVLFMSADGARYARADEVYGSERAVTLERTARYTSGVRRYYVVSATFGAIVAVLDGLALWWLGVPAPVVWAILAFVTNFIPNVGFVIGLIPPAILGLVVGGWPMMLAVIAVYCVVNVVLQVLVQPKFVSDAVDLSLTLSFVSVTFWTFVIGPIGAILSIPMTLLVRALFLEPDPSVRWLRWLSGDNTAVPVTTVEERDLVDVAEEPGA</sequence>
<dbReference type="OrthoDB" id="9799225at2"/>
<keyword evidence="4" id="KW-1003">Cell membrane</keyword>
<proteinExistence type="inferred from homology"/>
<dbReference type="InterPro" id="IPR002549">
    <property type="entry name" value="AI-2E-like"/>
</dbReference>
<comment type="caution">
    <text evidence="9">The sequence shown here is derived from an EMBL/GenBank/DDBJ whole genome shotgun (WGS) entry which is preliminary data.</text>
</comment>
<comment type="subcellular location">
    <subcellularLocation>
        <location evidence="1">Cell membrane</location>
        <topology evidence="1">Multi-pass membrane protein</topology>
    </subcellularLocation>
</comment>
<keyword evidence="10" id="KW-1185">Reference proteome</keyword>
<dbReference type="PANTHER" id="PTHR21716">
    <property type="entry name" value="TRANSMEMBRANE PROTEIN"/>
    <property type="match status" value="1"/>
</dbReference>
<evidence type="ECO:0000256" key="6">
    <source>
        <dbReference type="ARBA" id="ARBA00022989"/>
    </source>
</evidence>
<evidence type="ECO:0000256" key="1">
    <source>
        <dbReference type="ARBA" id="ARBA00004651"/>
    </source>
</evidence>
<feature type="transmembrane region" description="Helical" evidence="8">
    <location>
        <begin position="256"/>
        <end position="277"/>
    </location>
</feature>
<keyword evidence="3" id="KW-0813">Transport</keyword>
<evidence type="ECO:0000256" key="4">
    <source>
        <dbReference type="ARBA" id="ARBA00022475"/>
    </source>
</evidence>
<dbReference type="RefSeq" id="WP_146842685.1">
    <property type="nucleotide sequence ID" value="NZ_BJWG01000006.1"/>
</dbReference>